<keyword evidence="9" id="KW-0969">Cilium</keyword>
<keyword evidence="3" id="KW-0175">Coiled coil</keyword>
<evidence type="ECO:0000256" key="4">
    <source>
        <dbReference type="ARBA" id="ARBA00023143"/>
    </source>
</evidence>
<keyword evidence="10" id="KW-1185">Reference proteome</keyword>
<protein>
    <recommendedName>
        <fullName evidence="5">Flagellar hook-associated protein 2</fullName>
        <shortName evidence="5">HAP2</shortName>
    </recommendedName>
    <alternativeName>
        <fullName evidence="5">Flagellar cap protein</fullName>
    </alternativeName>
</protein>
<feature type="domain" description="Flagellar hook-associated protein 2 C-terminal" evidence="8">
    <location>
        <begin position="275"/>
        <end position="472"/>
    </location>
</feature>
<feature type="region of interest" description="Disordered" evidence="6">
    <location>
        <begin position="1"/>
        <end position="20"/>
    </location>
</feature>
<comment type="function">
    <text evidence="5">Required for morphogenesis and for the elongation of the flagellar filament by facilitating polymerization of the flagellin monomers at the tip of growing filament. Forms a capping structure, which prevents flagellin subunits (transported through the central channel of the flagellum) from leaking out without polymerization at the distal end.</text>
</comment>
<evidence type="ECO:0000256" key="1">
    <source>
        <dbReference type="ARBA" id="ARBA00009764"/>
    </source>
</evidence>
<dbReference type="InterPro" id="IPR040026">
    <property type="entry name" value="FliD"/>
</dbReference>
<evidence type="ECO:0000256" key="6">
    <source>
        <dbReference type="SAM" id="MobiDB-lite"/>
    </source>
</evidence>
<dbReference type="InterPro" id="IPR010809">
    <property type="entry name" value="FliD_C"/>
</dbReference>
<dbReference type="PANTHER" id="PTHR30288">
    <property type="entry name" value="FLAGELLAR CAP/ASSEMBLY PROTEIN FLID"/>
    <property type="match status" value="1"/>
</dbReference>
<name>A0ABT8TA71_9BACT</name>
<organism evidence="9 10">
    <name type="scientific">Campylobacter magnus</name>
    <dbReference type="NCBI Taxonomy" id="3026462"/>
    <lineage>
        <taxon>Bacteria</taxon>
        <taxon>Pseudomonadati</taxon>
        <taxon>Campylobacterota</taxon>
        <taxon>Epsilonproteobacteria</taxon>
        <taxon>Campylobacterales</taxon>
        <taxon>Campylobacteraceae</taxon>
        <taxon>Campylobacter</taxon>
    </lineage>
</organism>
<dbReference type="InterPro" id="IPR010810">
    <property type="entry name" value="Flagellin_hook_IN_motif"/>
</dbReference>
<keyword evidence="4 5" id="KW-0975">Bacterial flagellum</keyword>
<evidence type="ECO:0000256" key="2">
    <source>
        <dbReference type="ARBA" id="ARBA00011255"/>
    </source>
</evidence>
<evidence type="ECO:0000256" key="3">
    <source>
        <dbReference type="ARBA" id="ARBA00023054"/>
    </source>
</evidence>
<comment type="caution">
    <text evidence="9">The sequence shown here is derived from an EMBL/GenBank/DDBJ whole genome shotgun (WGS) entry which is preliminary data.</text>
</comment>
<dbReference type="RefSeq" id="WP_302244637.1">
    <property type="nucleotide sequence ID" value="NZ_JAULJQ010000008.1"/>
</dbReference>
<dbReference type="PANTHER" id="PTHR30288:SF0">
    <property type="entry name" value="FLAGELLAR HOOK-ASSOCIATED PROTEIN 2"/>
    <property type="match status" value="1"/>
</dbReference>
<feature type="domain" description="Flagellar hook-associated protein 2 N-terminal" evidence="7">
    <location>
        <begin position="36"/>
        <end position="132"/>
    </location>
</feature>
<sequence length="626" mass="66668">MAGVSVSTPSKENSPTYGLSKTGAAVSDKAQLNIASSILTQDVIDGLKDADESVQIKPLTLKIDKNTKKQADITALTTLVSTLKTSYADVANETAMLKRTVSAAGSGSVTANVEAGVAEQTVRLSVSQLAQVDSYQSKGFKSRSETLTGITKEESLTLSVGDKSVDIKVGASTTLEDIINQINDGAGDAIKASIVNTGGENGYKMILQSKESGEKNQIKFSVKGDQAAANGAKDVLKALGFNATEKAVTDEKGNTTGFDFTLDFTKSEAKQLQKAQDAKFNFNGIDITRSSNSVDDLIVGVTFNLNNVDEKNSTTGALKESVITIGKDTDAVVKSLKSMVTAYNDLISNISTATSYDRENGVAGTLNGMSEITGIKRKLQNLFESSNSDGKSLQSFGFSFTEKGVLSVDESKLKDTISKDYEGFKSFFTNSTEYKNAGVFGTETINTTLKDNISGTLKINGKEIKIELKNNDAVKNANELVRLINDAEIPNVTARLADNGVLQLVGTGGKDIEISKGVDDNLLQKLGLEAGTTPGSSTDKKGFFDKLSDIVTGLIGTEGTLTNLTSSLKDKSKIIQSQKDKVQATLDKKYAMMQKQFSTIAVQMNALENSFNSLKNTFDALLNSNK</sequence>
<evidence type="ECO:0000313" key="10">
    <source>
        <dbReference type="Proteomes" id="UP001171111"/>
    </source>
</evidence>
<comment type="subcellular location">
    <subcellularLocation>
        <location evidence="5">Secreted</location>
    </subcellularLocation>
    <subcellularLocation>
        <location evidence="5">Bacterial flagellum</location>
    </subcellularLocation>
</comment>
<dbReference type="NCBIfam" id="NF009400">
    <property type="entry name" value="PRK12765.1"/>
    <property type="match status" value="1"/>
</dbReference>
<keyword evidence="9" id="KW-0282">Flagellum</keyword>
<evidence type="ECO:0000256" key="5">
    <source>
        <dbReference type="RuleBase" id="RU362066"/>
    </source>
</evidence>
<dbReference type="InterPro" id="IPR003481">
    <property type="entry name" value="FliD_N"/>
</dbReference>
<evidence type="ECO:0000259" key="8">
    <source>
        <dbReference type="Pfam" id="PF07195"/>
    </source>
</evidence>
<keyword evidence="5" id="KW-0964">Secreted</keyword>
<evidence type="ECO:0000313" key="9">
    <source>
        <dbReference type="EMBL" id="MDO2409868.1"/>
    </source>
</evidence>
<accession>A0ABT8TA71</accession>
<evidence type="ECO:0000259" key="7">
    <source>
        <dbReference type="Pfam" id="PF02465"/>
    </source>
</evidence>
<feature type="compositionally biased region" description="Polar residues" evidence="6">
    <location>
        <begin position="1"/>
        <end position="19"/>
    </location>
</feature>
<keyword evidence="9" id="KW-0966">Cell projection</keyword>
<proteinExistence type="inferred from homology"/>
<comment type="subunit">
    <text evidence="2 5">Homopentamer.</text>
</comment>
<feature type="domain" description="Flagellar hook-associated protein 2 C-terminal" evidence="8">
    <location>
        <begin position="536"/>
        <end position="606"/>
    </location>
</feature>
<comment type="similarity">
    <text evidence="1 5">Belongs to the FliD family.</text>
</comment>
<reference evidence="9 10" key="1">
    <citation type="submission" date="2023-06" db="EMBL/GenBank/DDBJ databases">
        <title>Campylobacter magnum sp. nov., isolated from cecal contents of domestic pigs (Sus scrofa domesticus).</title>
        <authorList>
            <person name="Papic B."/>
            <person name="Gruntar I."/>
        </authorList>
    </citation>
    <scope>NUCLEOTIDE SEQUENCE [LARGE SCALE GENOMIC DNA]</scope>
    <source>
        <strain evidence="10">34484-21</strain>
    </source>
</reference>
<dbReference type="Proteomes" id="UP001171111">
    <property type="component" value="Unassembled WGS sequence"/>
</dbReference>
<gene>
    <name evidence="9" type="primary">fliD</name>
    <name evidence="9" type="ORF">Q2362_07120</name>
</gene>
<dbReference type="Pfam" id="PF07195">
    <property type="entry name" value="FliD_C"/>
    <property type="match status" value="2"/>
</dbReference>
<dbReference type="EMBL" id="JAULJQ010000008">
    <property type="protein sequence ID" value="MDO2409868.1"/>
    <property type="molecule type" value="Genomic_DNA"/>
</dbReference>
<dbReference type="Pfam" id="PF02465">
    <property type="entry name" value="FliD_N"/>
    <property type="match status" value="1"/>
</dbReference>
<dbReference type="Pfam" id="PF07196">
    <property type="entry name" value="Flagellin_IN"/>
    <property type="match status" value="1"/>
</dbReference>